<comment type="caution">
    <text evidence="2">The sequence shown here is derived from an EMBL/GenBank/DDBJ whole genome shotgun (WGS) entry which is preliminary data.</text>
</comment>
<evidence type="ECO:0000256" key="1">
    <source>
        <dbReference type="SAM" id="MobiDB-lite"/>
    </source>
</evidence>
<dbReference type="AlphaFoldDB" id="A0A0F9N418"/>
<name>A0A0F9N418_9ZZZZ</name>
<dbReference type="EMBL" id="LAZR01008840">
    <property type="protein sequence ID" value="KKM76257.1"/>
    <property type="molecule type" value="Genomic_DNA"/>
</dbReference>
<sequence length="62" mass="7168">MTKKFGRWPCPTEGCGEWITSNALGRASHLRACRKRTPRERQERQRKKAIDAATKIDVLRSN</sequence>
<feature type="region of interest" description="Disordered" evidence="1">
    <location>
        <begin position="34"/>
        <end position="62"/>
    </location>
</feature>
<gene>
    <name evidence="2" type="ORF">LCGC14_1382010</name>
</gene>
<accession>A0A0F9N418</accession>
<proteinExistence type="predicted"/>
<reference evidence="2" key="1">
    <citation type="journal article" date="2015" name="Nature">
        <title>Complex archaea that bridge the gap between prokaryotes and eukaryotes.</title>
        <authorList>
            <person name="Spang A."/>
            <person name="Saw J.H."/>
            <person name="Jorgensen S.L."/>
            <person name="Zaremba-Niedzwiedzka K."/>
            <person name="Martijn J."/>
            <person name="Lind A.E."/>
            <person name="van Eijk R."/>
            <person name="Schleper C."/>
            <person name="Guy L."/>
            <person name="Ettema T.J."/>
        </authorList>
    </citation>
    <scope>NUCLEOTIDE SEQUENCE</scope>
</reference>
<evidence type="ECO:0000313" key="2">
    <source>
        <dbReference type="EMBL" id="KKM76257.1"/>
    </source>
</evidence>
<organism evidence="2">
    <name type="scientific">marine sediment metagenome</name>
    <dbReference type="NCBI Taxonomy" id="412755"/>
    <lineage>
        <taxon>unclassified sequences</taxon>
        <taxon>metagenomes</taxon>
        <taxon>ecological metagenomes</taxon>
    </lineage>
</organism>
<evidence type="ECO:0008006" key="3">
    <source>
        <dbReference type="Google" id="ProtNLM"/>
    </source>
</evidence>
<protein>
    <recommendedName>
        <fullName evidence="3">C2H2-type domain-containing protein</fullName>
    </recommendedName>
</protein>